<dbReference type="InterPro" id="IPR029058">
    <property type="entry name" value="AB_hydrolase_fold"/>
</dbReference>
<organism evidence="1 2">
    <name type="scientific">Microbacterium deminutum</name>
    <dbReference type="NCBI Taxonomy" id="344164"/>
    <lineage>
        <taxon>Bacteria</taxon>
        <taxon>Bacillati</taxon>
        <taxon>Actinomycetota</taxon>
        <taxon>Actinomycetes</taxon>
        <taxon>Micrococcales</taxon>
        <taxon>Microbacteriaceae</taxon>
        <taxon>Microbacterium</taxon>
    </lineage>
</organism>
<evidence type="ECO:0000313" key="1">
    <source>
        <dbReference type="EMBL" id="GAA1955688.1"/>
    </source>
</evidence>
<dbReference type="RefSeq" id="WP_344093412.1">
    <property type="nucleotide sequence ID" value="NZ_BAAAOG010000002.1"/>
</dbReference>
<keyword evidence="2" id="KW-1185">Reference proteome</keyword>
<dbReference type="SUPFAM" id="SSF53474">
    <property type="entry name" value="alpha/beta-Hydrolases"/>
    <property type="match status" value="1"/>
</dbReference>
<dbReference type="Gene3D" id="3.40.50.1820">
    <property type="entry name" value="alpha/beta hydrolase"/>
    <property type="match status" value="1"/>
</dbReference>
<dbReference type="Proteomes" id="UP001499933">
    <property type="component" value="Unassembled WGS sequence"/>
</dbReference>
<evidence type="ECO:0008006" key="3">
    <source>
        <dbReference type="Google" id="ProtNLM"/>
    </source>
</evidence>
<dbReference type="EMBL" id="BAAAOG010000002">
    <property type="protein sequence ID" value="GAA1955688.1"/>
    <property type="molecule type" value="Genomic_DNA"/>
</dbReference>
<accession>A0ABP5C093</accession>
<evidence type="ECO:0000313" key="2">
    <source>
        <dbReference type="Proteomes" id="UP001499933"/>
    </source>
</evidence>
<protein>
    <recommendedName>
        <fullName evidence="3">Alpha/beta hydrolase</fullName>
    </recommendedName>
</protein>
<gene>
    <name evidence="1" type="ORF">GCM10009776_17200</name>
</gene>
<reference evidence="2" key="1">
    <citation type="journal article" date="2019" name="Int. J. Syst. Evol. Microbiol.">
        <title>The Global Catalogue of Microorganisms (GCM) 10K type strain sequencing project: providing services to taxonomists for standard genome sequencing and annotation.</title>
        <authorList>
            <consortium name="The Broad Institute Genomics Platform"/>
            <consortium name="The Broad Institute Genome Sequencing Center for Infectious Disease"/>
            <person name="Wu L."/>
            <person name="Ma J."/>
        </authorList>
    </citation>
    <scope>NUCLEOTIDE SEQUENCE [LARGE SCALE GENOMIC DNA]</scope>
    <source>
        <strain evidence="2">JCM 14901</strain>
    </source>
</reference>
<sequence>MSDDLDIRSAGAIAVDTATLRTAAAGFVGLADELADLAGLVGLVQSTLGIERAAWDAGTAAFLLARRIIEGEEAAQQIAGRLREAAAVYEMAELNASYAAAAAAGDWDTAARIDRHRAEIAETYPAAEWNAWGAQFEYNLMRPSELVRQWTETGQSLTDGAGVIVGGAAYGLARTAQALGRGTIERTERLGGAAVDVHVRQISASSTIGAPTTLAGAAARIPSAGSGDSRIRVEKYTMPDGSRQFALYVAGTKLVAPPSEAFDLGSAAELEIGQRSASYDATLEALRDAGAEPGDVVHAFGHSQGAMVTGHLAIEGGYDVRTLVSLGSPIEVDVGPDTLSVSLRHTDDPLAMMTGGGFDHPVGAPGSFVAHRVADPDSGLQDLFLPAHDAGAYTETARLLDVSSDPRMDPVRGLFDQLGTAAAVETTEYAAERP</sequence>
<name>A0ABP5C093_9MICO</name>
<comment type="caution">
    <text evidence="1">The sequence shown here is derived from an EMBL/GenBank/DDBJ whole genome shotgun (WGS) entry which is preliminary data.</text>
</comment>
<proteinExistence type="predicted"/>